<comment type="cofactor">
    <cofactor evidence="1">
        <name>Mg(2+)</name>
        <dbReference type="ChEBI" id="CHEBI:18420"/>
    </cofactor>
</comment>
<keyword evidence="8" id="KW-0460">Magnesium</keyword>
<evidence type="ECO:0000256" key="1">
    <source>
        <dbReference type="ARBA" id="ARBA00001946"/>
    </source>
</evidence>
<keyword evidence="9" id="KW-0832">Ubl conjugation</keyword>
<name>A0AAD9UJN7_RIDPI</name>
<protein>
    <recommendedName>
        <fullName evidence="14">Protein kinase domain-containing protein</fullName>
    </recommendedName>
</protein>
<dbReference type="AlphaFoldDB" id="A0AAD9UJN7"/>
<dbReference type="GO" id="GO:0007283">
    <property type="term" value="P:spermatogenesis"/>
    <property type="evidence" value="ECO:0007669"/>
    <property type="project" value="UniProtKB-KW"/>
</dbReference>
<keyword evidence="16" id="KW-1185">Reference proteome</keyword>
<evidence type="ECO:0000256" key="12">
    <source>
        <dbReference type="RuleBase" id="RU000304"/>
    </source>
</evidence>
<feature type="binding site" evidence="11">
    <location>
        <position position="88"/>
    </location>
    <ligand>
        <name>ATP</name>
        <dbReference type="ChEBI" id="CHEBI:30616"/>
    </ligand>
</feature>
<feature type="domain" description="Protein kinase" evidence="14">
    <location>
        <begin position="58"/>
        <end position="314"/>
    </location>
</feature>
<dbReference type="PANTHER" id="PTHR24346">
    <property type="entry name" value="MAP/MICROTUBULE AFFINITY-REGULATING KINASE"/>
    <property type="match status" value="1"/>
</dbReference>
<dbReference type="GO" id="GO:0030154">
    <property type="term" value="P:cell differentiation"/>
    <property type="evidence" value="ECO:0007669"/>
    <property type="project" value="UniProtKB-KW"/>
</dbReference>
<keyword evidence="12" id="KW-0808">Transferase</keyword>
<dbReference type="GO" id="GO:0050321">
    <property type="term" value="F:tau-protein kinase activity"/>
    <property type="evidence" value="ECO:0007669"/>
    <property type="project" value="TreeGrafter"/>
</dbReference>
<gene>
    <name evidence="15" type="ORF">NP493_46g07038</name>
</gene>
<dbReference type="EMBL" id="JAODUO010000046">
    <property type="protein sequence ID" value="KAK2191770.1"/>
    <property type="molecule type" value="Genomic_DNA"/>
</dbReference>
<dbReference type="Gene3D" id="1.10.510.10">
    <property type="entry name" value="Transferase(Phosphotransferase) domain 1"/>
    <property type="match status" value="1"/>
</dbReference>
<organism evidence="15 16">
    <name type="scientific">Ridgeia piscesae</name>
    <name type="common">Tubeworm</name>
    <dbReference type="NCBI Taxonomy" id="27915"/>
    <lineage>
        <taxon>Eukaryota</taxon>
        <taxon>Metazoa</taxon>
        <taxon>Spiralia</taxon>
        <taxon>Lophotrochozoa</taxon>
        <taxon>Annelida</taxon>
        <taxon>Polychaeta</taxon>
        <taxon>Sedentaria</taxon>
        <taxon>Canalipalpata</taxon>
        <taxon>Sabellida</taxon>
        <taxon>Siboglinidae</taxon>
        <taxon>Ridgeia</taxon>
    </lineage>
</organism>
<dbReference type="InterPro" id="IPR011009">
    <property type="entry name" value="Kinase-like_dom_sf"/>
</dbReference>
<evidence type="ECO:0000256" key="9">
    <source>
        <dbReference type="ARBA" id="ARBA00022843"/>
    </source>
</evidence>
<dbReference type="FunFam" id="1.10.510.10:FF:001415">
    <property type="entry name" value="Predicted protein"/>
    <property type="match status" value="1"/>
</dbReference>
<accession>A0AAD9UJN7</accession>
<evidence type="ECO:0000256" key="4">
    <source>
        <dbReference type="ARBA" id="ARBA00022723"/>
    </source>
</evidence>
<keyword evidence="2" id="KW-0217">Developmental protein</keyword>
<dbReference type="GO" id="GO:0005524">
    <property type="term" value="F:ATP binding"/>
    <property type="evidence" value="ECO:0007669"/>
    <property type="project" value="UniProtKB-UniRule"/>
</dbReference>
<dbReference type="GO" id="GO:0000226">
    <property type="term" value="P:microtubule cytoskeleton organization"/>
    <property type="evidence" value="ECO:0007669"/>
    <property type="project" value="TreeGrafter"/>
</dbReference>
<keyword evidence="5 11" id="KW-0547">Nucleotide-binding</keyword>
<dbReference type="SMART" id="SM00220">
    <property type="entry name" value="S_TKc"/>
    <property type="match status" value="1"/>
</dbReference>
<evidence type="ECO:0000313" key="15">
    <source>
        <dbReference type="EMBL" id="KAK2191770.1"/>
    </source>
</evidence>
<evidence type="ECO:0000256" key="2">
    <source>
        <dbReference type="ARBA" id="ARBA00022473"/>
    </source>
</evidence>
<comment type="similarity">
    <text evidence="12">Belongs to the protein kinase superfamily.</text>
</comment>
<dbReference type="InterPro" id="IPR008271">
    <property type="entry name" value="Ser/Thr_kinase_AS"/>
</dbReference>
<dbReference type="InterPro" id="IPR017441">
    <property type="entry name" value="Protein_kinase_ATP_BS"/>
</dbReference>
<keyword evidence="12" id="KW-0723">Serine/threonine-protein kinase</keyword>
<evidence type="ECO:0000256" key="13">
    <source>
        <dbReference type="SAM" id="MobiDB-lite"/>
    </source>
</evidence>
<evidence type="ECO:0000256" key="5">
    <source>
        <dbReference type="ARBA" id="ARBA00022741"/>
    </source>
</evidence>
<evidence type="ECO:0000259" key="14">
    <source>
        <dbReference type="PROSITE" id="PS50011"/>
    </source>
</evidence>
<evidence type="ECO:0000256" key="10">
    <source>
        <dbReference type="ARBA" id="ARBA00022871"/>
    </source>
</evidence>
<keyword evidence="10" id="KW-0744">Spermatogenesis</keyword>
<comment type="caution">
    <text evidence="15">The sequence shown here is derived from an EMBL/GenBank/DDBJ whole genome shotgun (WGS) entry which is preliminary data.</text>
</comment>
<dbReference type="PROSITE" id="PS00107">
    <property type="entry name" value="PROTEIN_KINASE_ATP"/>
    <property type="match status" value="1"/>
</dbReference>
<evidence type="ECO:0000256" key="3">
    <source>
        <dbReference type="ARBA" id="ARBA00022553"/>
    </source>
</evidence>
<evidence type="ECO:0000256" key="7">
    <source>
        <dbReference type="ARBA" id="ARBA00022840"/>
    </source>
</evidence>
<keyword evidence="7 11" id="KW-0067">ATP-binding</keyword>
<keyword evidence="12" id="KW-0418">Kinase</keyword>
<evidence type="ECO:0000256" key="6">
    <source>
        <dbReference type="ARBA" id="ARBA00022782"/>
    </source>
</evidence>
<dbReference type="PANTHER" id="PTHR24346:SF102">
    <property type="entry name" value="TESTIS-SPECIFIC SERINE_THREONINE-PROTEIN KINASE 1"/>
    <property type="match status" value="1"/>
</dbReference>
<keyword evidence="6" id="KW-0221">Differentiation</keyword>
<proteinExistence type="inferred from homology"/>
<keyword evidence="4" id="KW-0479">Metal-binding</keyword>
<dbReference type="GO" id="GO:0000287">
    <property type="term" value="F:magnesium ion binding"/>
    <property type="evidence" value="ECO:0007669"/>
    <property type="project" value="UniProtKB-ARBA"/>
</dbReference>
<evidence type="ECO:0000313" key="16">
    <source>
        <dbReference type="Proteomes" id="UP001209878"/>
    </source>
</evidence>
<sequence length="354" mass="40524">MSQSKRRRSEMNQGHSGPEEELKKLSLEVEPITMKRTDQPPMLGYRPTYRAVLARKGYLVRNSLGSGSYSKVKMALDFTGCSDKVAVKIIDRLKAPRDYQDRFLPRELDIWPKLNHPNIISLHECFQDSRRVYMILEYSEGGDVLRYIQNSGALSENMARMWTLQIADAVRYMHDMDVTHRDLKLENLLLDSDRNIKICDFGFIKGESTKDLSQTYCGSKSYAAPEILLGRPYDPRKSDIWALGVILYIFVTGKMPFDETKGTKSILEEQRVLDFHWPKMRKISTTCKNLIKNMFTWDYEQRPDIHAVLAEQWFHGPGSSAKSVPQSRETLACSPKTSGSIGLPESAVQVPFAQ</sequence>
<feature type="region of interest" description="Disordered" evidence="13">
    <location>
        <begin position="1"/>
        <end position="25"/>
    </location>
</feature>
<dbReference type="GO" id="GO:0005737">
    <property type="term" value="C:cytoplasm"/>
    <property type="evidence" value="ECO:0007669"/>
    <property type="project" value="TreeGrafter"/>
</dbReference>
<dbReference type="PROSITE" id="PS00108">
    <property type="entry name" value="PROTEIN_KINASE_ST"/>
    <property type="match status" value="1"/>
</dbReference>
<reference evidence="15" key="1">
    <citation type="journal article" date="2023" name="Mol. Biol. Evol.">
        <title>Third-Generation Sequencing Reveals the Adaptive Role of the Epigenome in Three Deep-Sea Polychaetes.</title>
        <authorList>
            <person name="Perez M."/>
            <person name="Aroh O."/>
            <person name="Sun Y."/>
            <person name="Lan Y."/>
            <person name="Juniper S.K."/>
            <person name="Young C.R."/>
            <person name="Angers B."/>
            <person name="Qian P.Y."/>
        </authorList>
    </citation>
    <scope>NUCLEOTIDE SEQUENCE</scope>
    <source>
        <strain evidence="15">R07B-5</strain>
    </source>
</reference>
<keyword evidence="3" id="KW-0597">Phosphoprotein</keyword>
<dbReference type="Pfam" id="PF00069">
    <property type="entry name" value="Pkinase"/>
    <property type="match status" value="1"/>
</dbReference>
<dbReference type="PROSITE" id="PS50011">
    <property type="entry name" value="PROTEIN_KINASE_DOM"/>
    <property type="match status" value="1"/>
</dbReference>
<evidence type="ECO:0000256" key="8">
    <source>
        <dbReference type="ARBA" id="ARBA00022842"/>
    </source>
</evidence>
<dbReference type="SUPFAM" id="SSF56112">
    <property type="entry name" value="Protein kinase-like (PK-like)"/>
    <property type="match status" value="1"/>
</dbReference>
<dbReference type="Proteomes" id="UP001209878">
    <property type="component" value="Unassembled WGS sequence"/>
</dbReference>
<dbReference type="GO" id="GO:0035556">
    <property type="term" value="P:intracellular signal transduction"/>
    <property type="evidence" value="ECO:0007669"/>
    <property type="project" value="TreeGrafter"/>
</dbReference>
<evidence type="ECO:0000256" key="11">
    <source>
        <dbReference type="PROSITE-ProRule" id="PRU10141"/>
    </source>
</evidence>
<dbReference type="InterPro" id="IPR000719">
    <property type="entry name" value="Prot_kinase_dom"/>
</dbReference>